<dbReference type="EMBL" id="AWXZ01000013">
    <property type="protein sequence ID" value="ESR26894.1"/>
    <property type="molecule type" value="Genomic_DNA"/>
</dbReference>
<accession>V4RNT0</accession>
<keyword evidence="1" id="KW-0472">Membrane</keyword>
<reference evidence="2 3" key="1">
    <citation type="journal article" date="2014" name="Genome Announc.">
        <title>Draft Genome Sequence of Lutibaculum baratangense Strain AMV1T, Isolated from a Mud Volcano in Andamans, India.</title>
        <authorList>
            <person name="Singh A."/>
            <person name="Sreenivas A."/>
            <person name="Sathyanarayana Reddy G."/>
            <person name="Pinnaka A.K."/>
            <person name="Shivaji S."/>
        </authorList>
    </citation>
    <scope>NUCLEOTIDE SEQUENCE [LARGE SCALE GENOMIC DNA]</scope>
    <source>
        <strain evidence="2 3">AMV1</strain>
    </source>
</reference>
<evidence type="ECO:0000256" key="1">
    <source>
        <dbReference type="SAM" id="Phobius"/>
    </source>
</evidence>
<keyword evidence="1" id="KW-0812">Transmembrane</keyword>
<keyword evidence="3" id="KW-1185">Reference proteome</keyword>
<protein>
    <submittedName>
        <fullName evidence="2">Uncharacterized protein</fullName>
    </submittedName>
</protein>
<feature type="transmembrane region" description="Helical" evidence="1">
    <location>
        <begin position="80"/>
        <end position="100"/>
    </location>
</feature>
<dbReference type="STRING" id="631454.N177_0678"/>
<evidence type="ECO:0000313" key="2">
    <source>
        <dbReference type="EMBL" id="ESR26894.1"/>
    </source>
</evidence>
<evidence type="ECO:0000313" key="3">
    <source>
        <dbReference type="Proteomes" id="UP000017819"/>
    </source>
</evidence>
<dbReference type="AlphaFoldDB" id="V4RNT0"/>
<proteinExistence type="predicted"/>
<organism evidence="2 3">
    <name type="scientific">Lutibaculum baratangense AMV1</name>
    <dbReference type="NCBI Taxonomy" id="631454"/>
    <lineage>
        <taxon>Bacteria</taxon>
        <taxon>Pseudomonadati</taxon>
        <taxon>Pseudomonadota</taxon>
        <taxon>Alphaproteobacteria</taxon>
        <taxon>Hyphomicrobiales</taxon>
        <taxon>Tepidamorphaceae</taxon>
        <taxon>Lutibaculum</taxon>
    </lineage>
</organism>
<dbReference type="RefSeq" id="WP_023430827.1">
    <property type="nucleotide sequence ID" value="NZ_AWXZ01000013.1"/>
</dbReference>
<sequence>MERSSKKPAALGRALRVLALTLVLSTLPPLQLLPQADAGEPGPARLWTIDYANAAALQRLDVVSLRAAVPAVTDPASQKIHLGLVLILLAVSGAGTLKLWHGAVRGIGR</sequence>
<dbReference type="Proteomes" id="UP000017819">
    <property type="component" value="Unassembled WGS sequence"/>
</dbReference>
<gene>
    <name evidence="2" type="ORF">N177_0678</name>
</gene>
<comment type="caution">
    <text evidence="2">The sequence shown here is derived from an EMBL/GenBank/DDBJ whole genome shotgun (WGS) entry which is preliminary data.</text>
</comment>
<name>V4RNT0_9HYPH</name>
<keyword evidence="1" id="KW-1133">Transmembrane helix</keyword>